<dbReference type="Gene3D" id="3.20.20.150">
    <property type="entry name" value="Divalent-metal-dependent TIM barrel enzymes"/>
    <property type="match status" value="1"/>
</dbReference>
<accession>A0A433WNQ2</accession>
<gene>
    <name evidence="1" type="ORF">ECE50_001050</name>
</gene>
<dbReference type="AlphaFoldDB" id="A0A433WNQ2"/>
<evidence type="ECO:0000313" key="2">
    <source>
        <dbReference type="Proteomes" id="UP000281028"/>
    </source>
</evidence>
<dbReference type="SUPFAM" id="SSF51658">
    <property type="entry name" value="Xylose isomerase-like"/>
    <property type="match status" value="1"/>
</dbReference>
<dbReference type="Proteomes" id="UP000281028">
    <property type="component" value="Unassembled WGS sequence"/>
</dbReference>
<reference evidence="1" key="1">
    <citation type="submission" date="2020-05" db="EMBL/GenBank/DDBJ databases">
        <title>Chitinophaga laudate sp. nov., isolated from a tropical peat swamp.</title>
        <authorList>
            <person name="Goh C.B.S."/>
            <person name="Lee M.S."/>
            <person name="Parimannan S."/>
            <person name="Pasbakhsh P."/>
            <person name="Yule C.M."/>
            <person name="Rajandas H."/>
            <person name="Loke S."/>
            <person name="Croft L."/>
            <person name="Tan J.B.L."/>
        </authorList>
    </citation>
    <scope>NUCLEOTIDE SEQUENCE</scope>
    <source>
        <strain evidence="1">Mgbs1</strain>
    </source>
</reference>
<proteinExistence type="predicted"/>
<comment type="caution">
    <text evidence="1">The sequence shown here is derived from an EMBL/GenBank/DDBJ whole genome shotgun (WGS) entry which is preliminary data.</text>
</comment>
<dbReference type="InterPro" id="IPR036237">
    <property type="entry name" value="Xyl_isomerase-like_sf"/>
</dbReference>
<keyword evidence="1" id="KW-0413">Isomerase</keyword>
<organism evidence="1 2">
    <name type="scientific">Chitinophaga solisilvae</name>
    <dbReference type="NCBI Taxonomy" id="1233460"/>
    <lineage>
        <taxon>Bacteria</taxon>
        <taxon>Pseudomonadati</taxon>
        <taxon>Bacteroidota</taxon>
        <taxon>Chitinophagia</taxon>
        <taxon>Chitinophagales</taxon>
        <taxon>Chitinophagaceae</taxon>
        <taxon>Chitinophaga</taxon>
    </lineage>
</organism>
<dbReference type="GO" id="GO:0016853">
    <property type="term" value="F:isomerase activity"/>
    <property type="evidence" value="ECO:0007669"/>
    <property type="project" value="UniProtKB-KW"/>
</dbReference>
<evidence type="ECO:0000313" key="1">
    <source>
        <dbReference type="EMBL" id="NSL85397.1"/>
    </source>
</evidence>
<sequence>MDRRNFLRHSSLAGAALCIPALPAFSAPLAGEAKEGFKLIIMATNWGYEGTTDEFCAAAKKAGYDGIEVWWPTSAEAQQELFAALSKHQLEVGYLCAGYDSDYTKHAHQFEAALKAATTQSKQPPLYINSHSGRDYFTFEQNAALIDITTRISAASGIPVYHETHRSRMLFAAHVARQFITAKPALRLTLDISHWCNVHESLLEDQQETVSKALERASHIHARIGHAEGPQVNDPRAPEWDNAVKAHFSWWDQVVRRHREAGKPLTILTEFGPADYLPALPYTRQPVANQWDINVYMMQQLRQRYK</sequence>
<protein>
    <submittedName>
        <fullName evidence="1">Sugar phosphate isomerase/epimerase</fullName>
    </submittedName>
</protein>
<keyword evidence="2" id="KW-1185">Reference proteome</keyword>
<name>A0A433WNQ2_9BACT</name>
<dbReference type="EMBL" id="RIAR02000001">
    <property type="protein sequence ID" value="NSL85397.1"/>
    <property type="molecule type" value="Genomic_DNA"/>
</dbReference>
<dbReference type="OrthoDB" id="2555274at2"/>